<feature type="coiled-coil region" evidence="1">
    <location>
        <begin position="1028"/>
        <end position="1055"/>
    </location>
</feature>
<keyword evidence="5" id="KW-1185">Reference proteome</keyword>
<dbReference type="EMBL" id="JAWDEY010000037">
    <property type="protein sequence ID" value="KAK6587529.1"/>
    <property type="molecule type" value="Genomic_DNA"/>
</dbReference>
<feature type="region of interest" description="Disordered" evidence="2">
    <location>
        <begin position="1170"/>
        <end position="1214"/>
    </location>
</feature>
<feature type="compositionally biased region" description="Basic residues" evidence="2">
    <location>
        <begin position="1186"/>
        <end position="1204"/>
    </location>
</feature>
<keyword evidence="1" id="KW-0175">Coiled coil</keyword>
<keyword evidence="3" id="KW-0732">Signal</keyword>
<evidence type="ECO:0000256" key="1">
    <source>
        <dbReference type="SAM" id="Coils"/>
    </source>
</evidence>
<reference evidence="4 5" key="1">
    <citation type="submission" date="2023-10" db="EMBL/GenBank/DDBJ databases">
        <title>Comparative genomics analysis reveals potential genetic determinants of host preference in Cryptosporidium xiaoi.</title>
        <authorList>
            <person name="Xiao L."/>
            <person name="Li J."/>
        </authorList>
    </citation>
    <scope>NUCLEOTIDE SEQUENCE [LARGE SCALE GENOMIC DNA]</scope>
    <source>
        <strain evidence="4 5">52996</strain>
    </source>
</reference>
<name>A0AAV9XTG2_9CRYT</name>
<sequence>MTKSKLLEFGFCLVFIFIKALTCFGNNYVDVTNLVENNPKLVISYPEYTGLDPESYEINSETLLKDYITVCESKLKNLFGLESDNVSVIVNGFELNKDELSYPVESFIVSRNEDIRVNIEIKTIESLVEENEKDKIEVQNRLIKSKQGHLDKSHNLVDSDIEKEGIIILRFVSYNNEELLSSKVPASLTVKRKFPVTNRDLLVLISEIASPSEFLVESISTSENENVNLLDYINEANQDNNSEVKSGDLLFIKMREIGDYKEEMPLESGIIPVRIVFSNRNVANQMFRFEDNTKMSEVMRNILSIKDPETGKDLSSNYNNILVQNEEGMTIDTNSEDELKNQIPSEQAISESRPLVFFLTVLDSKLTEENYANNEYQDQYQDQDKLSEVFDTNNVIEDEAFKTSARFLGENNEKVGFPEIVFIHDESGFEIKLKSDPTFTTFASLYSQAQLIWSTINFESKEKNCILISKRSSIEEEFLDPNKHETLISSHNYHNGMKLIMVNPKRINVTVRIYINKGNDELEFSKRLGVNVPEIISVKDFLMELNKKHGSVLSRYLIIGLQRKMDDENLVEYLSDPKVPSTITYLSFTETDVSGHYVLLEVERVKKIDILLLLPFEVSGEEITESVDEISHAETNKGAVVEYKLTILSNTSVKDLVNNIIMKKILKKIPFEDVYIKDNNTKDYLKSDYIIGYHVFSTTQNENGDDGVKKSKIRKGEKNNKGKMVFEISILKYMELNISFYYPQGDGYTNENLHIKTKRNKTIKKLKEMILSKGAKKGLLDENLKIGVGSGYDLGNYEFNRVVYSVLNDNTKLVDSGISPTDDNVRVYVIEDKTENKVTVDGELGFGGLMINKIGESEKKRVTVLDRIKKYKGTVLEVPLSLENCPLNTLLEKRWFVVPMTLDIPIGELKMIIDEVATLKGVEFSLFAETGRGRLELDQILESCSSLGITEIGLLNAVCHPETDLNTDEGGLEKTLIQAIVEDRCIFGDSKAKCELARDVEEDIRENFGPEKTEMGENEGMNKSFGLLVKIDKKLKKLEDRELKMNKNKKIIEKMKKKDDYNYTNNLLNRDDLNELLKKFIKTYLEKGVRGLNSFCKKQGSEKIEQLIIYISTPEGKNKSKKIAKEIGDSIKRRHLGENKNGKSEFDENSFISEVEYSALPKLVEFSDSDSSLDESYSENETSNRKSNKKQRSKNNKKSKKRDRNKSNKINSGRNVELEPVTFIESGKKKGVVSRLFSRIPLFSPAMTYVYSHLTKKGRRKRKELKIVRHIRNLEIKFRKKAYGGIEENEEISASSFDY</sequence>
<proteinExistence type="predicted"/>
<gene>
    <name evidence="4" type="ORF">RS030_91573</name>
</gene>
<evidence type="ECO:0000313" key="5">
    <source>
        <dbReference type="Proteomes" id="UP001311799"/>
    </source>
</evidence>
<feature type="chain" id="PRO_5043698775" evidence="3">
    <location>
        <begin position="21"/>
        <end position="1299"/>
    </location>
</feature>
<accession>A0AAV9XTG2</accession>
<comment type="caution">
    <text evidence="4">The sequence shown here is derived from an EMBL/GenBank/DDBJ whole genome shotgun (WGS) entry which is preliminary data.</text>
</comment>
<organism evidence="4 5">
    <name type="scientific">Cryptosporidium xiaoi</name>
    <dbReference type="NCBI Taxonomy" id="659607"/>
    <lineage>
        <taxon>Eukaryota</taxon>
        <taxon>Sar</taxon>
        <taxon>Alveolata</taxon>
        <taxon>Apicomplexa</taxon>
        <taxon>Conoidasida</taxon>
        <taxon>Coccidia</taxon>
        <taxon>Eucoccidiorida</taxon>
        <taxon>Eimeriorina</taxon>
        <taxon>Cryptosporidiidae</taxon>
        <taxon>Cryptosporidium</taxon>
    </lineage>
</organism>
<evidence type="ECO:0000313" key="4">
    <source>
        <dbReference type="EMBL" id="KAK6587529.1"/>
    </source>
</evidence>
<dbReference type="Proteomes" id="UP001311799">
    <property type="component" value="Unassembled WGS sequence"/>
</dbReference>
<protein>
    <submittedName>
        <fullName evidence="4">Uncharacterized protein</fullName>
    </submittedName>
</protein>
<evidence type="ECO:0000256" key="2">
    <source>
        <dbReference type="SAM" id="MobiDB-lite"/>
    </source>
</evidence>
<feature type="signal peptide" evidence="3">
    <location>
        <begin position="1"/>
        <end position="20"/>
    </location>
</feature>
<evidence type="ECO:0000256" key="3">
    <source>
        <dbReference type="SAM" id="SignalP"/>
    </source>
</evidence>